<comment type="similarity">
    <text evidence="2">Belongs to the RmuC family.</text>
</comment>
<gene>
    <name evidence="5" type="ORF">HXK09_05660</name>
</gene>
<evidence type="ECO:0000313" key="6">
    <source>
        <dbReference type="Proteomes" id="UP000759246"/>
    </source>
</evidence>
<evidence type="ECO:0000256" key="1">
    <source>
        <dbReference type="ARBA" id="ARBA00003416"/>
    </source>
</evidence>
<dbReference type="PANTHER" id="PTHR30563:SF0">
    <property type="entry name" value="DNA RECOMBINATION PROTEIN RMUC"/>
    <property type="match status" value="1"/>
</dbReference>
<dbReference type="Pfam" id="PF02646">
    <property type="entry name" value="RmuC"/>
    <property type="match status" value="1"/>
</dbReference>
<evidence type="ECO:0000313" key="5">
    <source>
        <dbReference type="EMBL" id="MBF0966629.1"/>
    </source>
</evidence>
<dbReference type="EMBL" id="JABZGF010000160">
    <property type="protein sequence ID" value="MBF0966629.1"/>
    <property type="molecule type" value="Genomic_DNA"/>
</dbReference>
<sequence length="212" mass="22609">FLALDAKAPMDAYLRACSIDNSGEEAEARRRTELAAHAKALRSHVEALAARDYARALGSSPELVILFVPSEAALSAALRSDAALLDDAMARGVALCSPVTLLAVARTCATAWARTTINEQADQVIALGRDLYERLGVVAGHLDSLGKSLVRSVDFYNKAVASMESRLLSRARSVSALAQASKKPMTATEIDPDAAQVRAFTRPELTGGDERR</sequence>
<dbReference type="AlphaFoldDB" id="A0A929RQZ4"/>
<reference evidence="5" key="1">
    <citation type="submission" date="2020-04" db="EMBL/GenBank/DDBJ databases">
        <title>Deep metagenomics examines the oral microbiome during advanced dental caries in children, revealing novel taxa and co-occurrences with host molecules.</title>
        <authorList>
            <person name="Baker J.L."/>
            <person name="Morton J.T."/>
            <person name="Dinis M."/>
            <person name="Alvarez R."/>
            <person name="Tran N.C."/>
            <person name="Knight R."/>
            <person name="Edlund A."/>
        </authorList>
    </citation>
    <scope>NUCLEOTIDE SEQUENCE</scope>
    <source>
        <strain evidence="5">JCVI_30_bin.13</strain>
    </source>
</reference>
<organism evidence="5 6">
    <name type="scientific">Actinomyces bouchesdurhonensis</name>
    <dbReference type="NCBI Taxonomy" id="1852361"/>
    <lineage>
        <taxon>Bacteria</taxon>
        <taxon>Bacillati</taxon>
        <taxon>Actinomycetota</taxon>
        <taxon>Actinomycetes</taxon>
        <taxon>Actinomycetales</taxon>
        <taxon>Actinomycetaceae</taxon>
        <taxon>Actinomyces</taxon>
    </lineage>
</organism>
<evidence type="ECO:0000256" key="4">
    <source>
        <dbReference type="ARBA" id="ARBA00023172"/>
    </source>
</evidence>
<evidence type="ECO:0000256" key="3">
    <source>
        <dbReference type="ARBA" id="ARBA00023054"/>
    </source>
</evidence>
<keyword evidence="4" id="KW-0233">DNA recombination</keyword>
<feature type="non-terminal residue" evidence="5">
    <location>
        <position position="1"/>
    </location>
</feature>
<protein>
    <submittedName>
        <fullName evidence="5">DNA recombination protein RmuC</fullName>
    </submittedName>
</protein>
<dbReference type="PANTHER" id="PTHR30563">
    <property type="entry name" value="DNA RECOMBINATION PROTEIN RMUC"/>
    <property type="match status" value="1"/>
</dbReference>
<name>A0A929RQZ4_9ACTO</name>
<dbReference type="Proteomes" id="UP000759246">
    <property type="component" value="Unassembled WGS sequence"/>
</dbReference>
<comment type="function">
    <text evidence="1">Involved in DNA recombination.</text>
</comment>
<proteinExistence type="inferred from homology"/>
<accession>A0A929RQZ4</accession>
<comment type="caution">
    <text evidence="5">The sequence shown here is derived from an EMBL/GenBank/DDBJ whole genome shotgun (WGS) entry which is preliminary data.</text>
</comment>
<dbReference type="GO" id="GO:0006310">
    <property type="term" value="P:DNA recombination"/>
    <property type="evidence" value="ECO:0007669"/>
    <property type="project" value="UniProtKB-KW"/>
</dbReference>
<dbReference type="InterPro" id="IPR003798">
    <property type="entry name" value="DNA_recombination_RmuC"/>
</dbReference>
<keyword evidence="3" id="KW-0175">Coiled coil</keyword>
<evidence type="ECO:0000256" key="2">
    <source>
        <dbReference type="ARBA" id="ARBA00009840"/>
    </source>
</evidence>